<feature type="chain" id="PRO_5034606404" description="Zinc transporter ZIP4" evidence="23">
    <location>
        <begin position="17"/>
        <end position="693"/>
    </location>
</feature>
<dbReference type="GO" id="GO:0030003">
    <property type="term" value="P:intracellular monoatomic cation homeostasis"/>
    <property type="evidence" value="ECO:0007669"/>
    <property type="project" value="TreeGrafter"/>
</dbReference>
<proteinExistence type="inferred from homology"/>
<feature type="compositionally biased region" description="Basic and acidic residues" evidence="21">
    <location>
        <begin position="259"/>
        <end position="274"/>
    </location>
</feature>
<dbReference type="Ensembl" id="ENSGWIT00000008768.1">
    <property type="protein sequence ID" value="ENSGWIP00000007880.1"/>
    <property type="gene ID" value="ENSGWIG00000004604.1"/>
</dbReference>
<evidence type="ECO:0000313" key="26">
    <source>
        <dbReference type="Ensembl" id="ENSGWIP00000007880.1"/>
    </source>
</evidence>
<dbReference type="GO" id="GO:0071578">
    <property type="term" value="P:zinc ion import across plasma membrane"/>
    <property type="evidence" value="ECO:0007669"/>
    <property type="project" value="TreeGrafter"/>
</dbReference>
<dbReference type="OrthoDB" id="200954at2759"/>
<dbReference type="PANTHER" id="PTHR12191:SF21">
    <property type="entry name" value="ZINC TRANSPORTER ZIP4"/>
    <property type="match status" value="1"/>
</dbReference>
<evidence type="ECO:0000256" key="13">
    <source>
        <dbReference type="ARBA" id="ARBA00022989"/>
    </source>
</evidence>
<evidence type="ECO:0000256" key="23">
    <source>
        <dbReference type="SAM" id="SignalP"/>
    </source>
</evidence>
<organism evidence="26 27">
    <name type="scientific">Gouania willdenowi</name>
    <name type="common">Blunt-snouted clingfish</name>
    <name type="synonym">Lepadogaster willdenowi</name>
    <dbReference type="NCBI Taxonomy" id="441366"/>
    <lineage>
        <taxon>Eukaryota</taxon>
        <taxon>Metazoa</taxon>
        <taxon>Chordata</taxon>
        <taxon>Craniata</taxon>
        <taxon>Vertebrata</taxon>
        <taxon>Euteleostomi</taxon>
        <taxon>Actinopterygii</taxon>
        <taxon>Neopterygii</taxon>
        <taxon>Teleostei</taxon>
        <taxon>Neoteleostei</taxon>
        <taxon>Acanthomorphata</taxon>
        <taxon>Ovalentaria</taxon>
        <taxon>Blenniimorphae</taxon>
        <taxon>Blenniiformes</taxon>
        <taxon>Gobiesocoidei</taxon>
        <taxon>Gobiesocidae</taxon>
        <taxon>Gobiesocinae</taxon>
        <taxon>Gouania</taxon>
    </lineage>
</organism>
<sequence>MFSSSLLLFFLPLSVSVSPAVEEAYRAVVSVVSPGQRYLTEDSVRSLFNTLEKRVQCGTVSCEKCDLAGAVQQLFNNHSGHAKEHSGMSLDNVTVSVSQFSDFAAGSILYLTSPIVVCEAVHRGRWGEETEHFLHKITHHQHADDSRSSHGHEHEHMDIHGLETVFQELQEHYEVSDIEVCLTADDIMSEVNATSGHQEVEVGVLLGRVLYHALLGHCFRLHSLPEENFFIHYIMKKFGSENFTVENLEALMKSLKIGPKDSDHDHGHEHDLGPKHGHGHDHSSHKRRKRSSHEHHEEHQSNSTWEHHCFSADDLILIYDLPGNKSSTSGLAAADVARISPALVQQIVSGACTNSTEIVTPDGLSTTERYLYATLANTLITLTAMFGIVVLLCTSCTHVFQLCIQFCISMAVGSLTGDALLHLLPMVFGLHVHSHDSSEDHSDHSVPDYLYKMLVLLAAIYFFYLMEAIFSLITYKDQHHQHHHREDESHHCDHGKVLEMYQKEKKQKIKSQTASKAELVECEENDQSLPESQQRNREQRLLPYMITIGDGLHNFADGLAIGAAFSLSWKSGLATSLAVLCHELPHELGDFAILLHSGLSVKKALLLNVASAMTSYIGLYIALSVATDLASKQWIAAITSGLFLYVGLADMLPTMLHIRYKKPWLMFLLQNVGLLTGWGILLLLSLYEEKIVF</sequence>
<feature type="transmembrane region" description="Helical" evidence="22">
    <location>
        <begin position="664"/>
        <end position="687"/>
    </location>
</feature>
<evidence type="ECO:0000256" key="10">
    <source>
        <dbReference type="ARBA" id="ARBA00022833"/>
    </source>
</evidence>
<evidence type="ECO:0000259" key="25">
    <source>
        <dbReference type="Pfam" id="PF21116"/>
    </source>
</evidence>
<evidence type="ECO:0000256" key="15">
    <source>
        <dbReference type="ARBA" id="ARBA00023136"/>
    </source>
</evidence>
<accession>A0A8C5G1I2</accession>
<keyword evidence="11" id="KW-0832">Ubl conjugation</keyword>
<comment type="catalytic activity">
    <reaction evidence="16">
        <text>Zn(2+)(in) = Zn(2+)(out)</text>
        <dbReference type="Rhea" id="RHEA:29351"/>
        <dbReference type="ChEBI" id="CHEBI:29105"/>
    </reaction>
</comment>
<evidence type="ECO:0000256" key="17">
    <source>
        <dbReference type="ARBA" id="ARBA00039394"/>
    </source>
</evidence>
<evidence type="ECO:0000256" key="14">
    <source>
        <dbReference type="ARBA" id="ARBA00023065"/>
    </source>
</evidence>
<comment type="similarity">
    <text evidence="3">Belongs to the ZIP transporter (TC 2.A.5) family.</text>
</comment>
<evidence type="ECO:0000256" key="22">
    <source>
        <dbReference type="SAM" id="Phobius"/>
    </source>
</evidence>
<feature type="transmembrane region" description="Helical" evidence="22">
    <location>
        <begin position="633"/>
        <end position="652"/>
    </location>
</feature>
<feature type="region of interest" description="Disordered" evidence="21">
    <location>
        <begin position="259"/>
        <end position="303"/>
    </location>
</feature>
<evidence type="ECO:0000256" key="5">
    <source>
        <dbReference type="ARBA" id="ARBA00022475"/>
    </source>
</evidence>
<keyword evidence="8 23" id="KW-0732">Signal</keyword>
<evidence type="ECO:0000256" key="2">
    <source>
        <dbReference type="ARBA" id="ARBA00004424"/>
    </source>
</evidence>
<dbReference type="GO" id="GO:0005385">
    <property type="term" value="F:zinc ion transmembrane transporter activity"/>
    <property type="evidence" value="ECO:0007669"/>
    <property type="project" value="TreeGrafter"/>
</dbReference>
<keyword evidence="13 22" id="KW-1133">Transmembrane helix</keyword>
<dbReference type="Proteomes" id="UP000694680">
    <property type="component" value="Chromosome 11"/>
</dbReference>
<feature type="domain" description="Zinc transporter ZIP4/12 EF-hand" evidence="25">
    <location>
        <begin position="228"/>
        <end position="351"/>
    </location>
</feature>
<evidence type="ECO:0000256" key="16">
    <source>
        <dbReference type="ARBA" id="ARBA00034634"/>
    </source>
</evidence>
<dbReference type="InterPro" id="IPR049406">
    <property type="entry name" value="ZIP4_12_EF-hand"/>
</dbReference>
<evidence type="ECO:0000256" key="11">
    <source>
        <dbReference type="ARBA" id="ARBA00022843"/>
    </source>
</evidence>
<keyword evidence="7" id="KW-0479">Metal-binding</keyword>
<dbReference type="PANTHER" id="PTHR12191">
    <property type="entry name" value="SOLUTE CARRIER FAMILY 39"/>
    <property type="match status" value="1"/>
</dbReference>
<evidence type="ECO:0000256" key="18">
    <source>
        <dbReference type="ARBA" id="ARBA00041703"/>
    </source>
</evidence>
<feature type="transmembrane region" description="Helical" evidence="22">
    <location>
        <begin position="605"/>
        <end position="627"/>
    </location>
</feature>
<evidence type="ECO:0000259" key="24">
    <source>
        <dbReference type="Pfam" id="PF18292"/>
    </source>
</evidence>
<evidence type="ECO:0000256" key="1">
    <source>
        <dbReference type="ARBA" id="ARBA00004195"/>
    </source>
</evidence>
<dbReference type="RefSeq" id="XP_028317454.1">
    <property type="nucleotide sequence ID" value="XM_028461653.1"/>
</dbReference>
<evidence type="ECO:0000256" key="19">
    <source>
        <dbReference type="ARBA" id="ARBA00042777"/>
    </source>
</evidence>
<reference evidence="26" key="3">
    <citation type="submission" date="2025-09" db="UniProtKB">
        <authorList>
            <consortium name="Ensembl"/>
        </authorList>
    </citation>
    <scope>IDENTIFICATION</scope>
</reference>
<dbReference type="CTD" id="55630"/>
<dbReference type="InterPro" id="IPR003689">
    <property type="entry name" value="ZIP"/>
</dbReference>
<feature type="compositionally biased region" description="Basic residues" evidence="21">
    <location>
        <begin position="275"/>
        <end position="293"/>
    </location>
</feature>
<protein>
    <recommendedName>
        <fullName evidence="17">Zinc transporter ZIP4</fullName>
    </recommendedName>
    <alternativeName>
        <fullName evidence="19">Solute carrier family 39 member 4</fullName>
    </alternativeName>
    <alternativeName>
        <fullName evidence="18">Zrt- and Irt-like protein 4</fullName>
    </alternativeName>
</protein>
<keyword evidence="27" id="KW-1185">Reference proteome</keyword>
<evidence type="ECO:0000256" key="20">
    <source>
        <dbReference type="ARBA" id="ARBA00055808"/>
    </source>
</evidence>
<evidence type="ECO:0000256" key="21">
    <source>
        <dbReference type="SAM" id="MobiDB-lite"/>
    </source>
</evidence>
<keyword evidence="4" id="KW-0813">Transport</keyword>
<keyword evidence="6 22" id="KW-0812">Transmembrane</keyword>
<dbReference type="Pfam" id="PF02535">
    <property type="entry name" value="Zip"/>
    <property type="match status" value="1"/>
</dbReference>
<dbReference type="InterPro" id="IPR041137">
    <property type="entry name" value="ZIP4_N"/>
</dbReference>
<evidence type="ECO:0000256" key="9">
    <source>
        <dbReference type="ARBA" id="ARBA00022753"/>
    </source>
</evidence>
<evidence type="ECO:0000256" key="4">
    <source>
        <dbReference type="ARBA" id="ARBA00022448"/>
    </source>
</evidence>
<name>A0A8C5G1I2_GOUWI</name>
<feature type="transmembrane region" description="Helical" evidence="22">
    <location>
        <begin position="370"/>
        <end position="394"/>
    </location>
</feature>
<feature type="domain" description="Zinc transporter ZIP4 N-terminal" evidence="24">
    <location>
        <begin position="46"/>
        <end position="219"/>
    </location>
</feature>
<keyword evidence="12" id="KW-0864">Zinc transport</keyword>
<evidence type="ECO:0000256" key="7">
    <source>
        <dbReference type="ARBA" id="ARBA00022723"/>
    </source>
</evidence>
<keyword evidence="15 22" id="KW-0472">Membrane</keyword>
<feature type="compositionally biased region" description="Basic and acidic residues" evidence="21">
    <location>
        <begin position="294"/>
        <end position="303"/>
    </location>
</feature>
<dbReference type="AlphaFoldDB" id="A0A8C5G1I2"/>
<dbReference type="InterPro" id="IPR050799">
    <property type="entry name" value="ZIP_Transporter"/>
</dbReference>
<dbReference type="GO" id="GO:0046872">
    <property type="term" value="F:metal ion binding"/>
    <property type="evidence" value="ECO:0007669"/>
    <property type="project" value="UniProtKB-KW"/>
</dbReference>
<keyword evidence="10" id="KW-0862">Zinc</keyword>
<evidence type="ECO:0000256" key="3">
    <source>
        <dbReference type="ARBA" id="ARBA00006939"/>
    </source>
</evidence>
<keyword evidence="9" id="KW-0967">Endosome</keyword>
<dbReference type="GeneID" id="114472405"/>
<dbReference type="Pfam" id="PF21116">
    <property type="entry name" value="EF-hand_Zip"/>
    <property type="match status" value="1"/>
</dbReference>
<feature type="transmembrane region" description="Helical" evidence="22">
    <location>
        <begin position="406"/>
        <end position="429"/>
    </location>
</feature>
<dbReference type="Pfam" id="PF18292">
    <property type="entry name" value="ZIP4_domain"/>
    <property type="match status" value="1"/>
</dbReference>
<evidence type="ECO:0000313" key="27">
    <source>
        <dbReference type="Proteomes" id="UP000694680"/>
    </source>
</evidence>
<dbReference type="GO" id="GO:0016324">
    <property type="term" value="C:apical plasma membrane"/>
    <property type="evidence" value="ECO:0007669"/>
    <property type="project" value="UniProtKB-SubCell"/>
</dbReference>
<gene>
    <name evidence="26" type="primary">slc39a4</name>
</gene>
<comment type="subcellular location">
    <subcellularLocation>
        <location evidence="2">Apical cell membrane</location>
        <topology evidence="2">Multi-pass membrane protein</topology>
    </subcellularLocation>
    <subcellularLocation>
        <location evidence="1">Recycling endosome membrane</location>
        <topology evidence="1">Multi-pass membrane protein</topology>
    </subcellularLocation>
</comment>
<reference evidence="26" key="1">
    <citation type="submission" date="2020-06" db="EMBL/GenBank/DDBJ databases">
        <authorList>
            <consortium name="Wellcome Sanger Institute Data Sharing"/>
        </authorList>
    </citation>
    <scope>NUCLEOTIDE SEQUENCE [LARGE SCALE GENOMIC DNA]</scope>
</reference>
<feature type="transmembrane region" description="Helical" evidence="22">
    <location>
        <begin position="449"/>
        <end position="475"/>
    </location>
</feature>
<keyword evidence="5" id="KW-1003">Cell membrane</keyword>
<dbReference type="GO" id="GO:0140410">
    <property type="term" value="F:monoatomic cation:bicarbonate symporter activity"/>
    <property type="evidence" value="ECO:0007669"/>
    <property type="project" value="TreeGrafter"/>
</dbReference>
<comment type="function">
    <text evidence="20">Selective transporter that mediates the uptake of Zn(2+). Plays an essential role for dietary zinc uptake from small intestine. The Zn(2+) uniporter activity is regulated by zinc availability. Also exhibits polyspecific binding and transport of Cu(2+), Cd(2+) and possibly Ni(2+) but at higher concentrations.</text>
</comment>
<keyword evidence="14" id="KW-0406">Ion transport</keyword>
<reference evidence="26" key="2">
    <citation type="submission" date="2025-08" db="UniProtKB">
        <authorList>
            <consortium name="Ensembl"/>
        </authorList>
    </citation>
    <scope>IDENTIFICATION</scope>
</reference>
<feature type="signal peptide" evidence="23">
    <location>
        <begin position="1"/>
        <end position="16"/>
    </location>
</feature>
<evidence type="ECO:0000256" key="8">
    <source>
        <dbReference type="ARBA" id="ARBA00022729"/>
    </source>
</evidence>
<evidence type="ECO:0000256" key="12">
    <source>
        <dbReference type="ARBA" id="ARBA00022906"/>
    </source>
</evidence>
<dbReference type="GO" id="GO:0055038">
    <property type="term" value="C:recycling endosome membrane"/>
    <property type="evidence" value="ECO:0007669"/>
    <property type="project" value="UniProtKB-SubCell"/>
</dbReference>
<evidence type="ECO:0000256" key="6">
    <source>
        <dbReference type="ARBA" id="ARBA00022692"/>
    </source>
</evidence>